<evidence type="ECO:0000256" key="3">
    <source>
        <dbReference type="ARBA" id="ARBA00023015"/>
    </source>
</evidence>
<dbReference type="GO" id="GO:0000978">
    <property type="term" value="F:RNA polymerase II cis-regulatory region sequence-specific DNA binding"/>
    <property type="evidence" value="ECO:0007669"/>
    <property type="project" value="TreeGrafter"/>
</dbReference>
<name>A0A0L0HRM2_SPIPD</name>
<dbReference type="eggNOG" id="KOG2664">
    <property type="taxonomic scope" value="Eukaryota"/>
</dbReference>
<dbReference type="GO" id="GO:0001046">
    <property type="term" value="F:core promoter sequence-specific DNA binding"/>
    <property type="evidence" value="ECO:0007669"/>
    <property type="project" value="TreeGrafter"/>
</dbReference>
<gene>
    <name evidence="8" type="ORF">SPPG_01201</name>
</gene>
<protein>
    <recommendedName>
        <fullName evidence="10">snRNA-activating protein complex subunit 3</fullName>
    </recommendedName>
</protein>
<dbReference type="RefSeq" id="XP_016611782.1">
    <property type="nucleotide sequence ID" value="XM_016749530.1"/>
</dbReference>
<dbReference type="Pfam" id="PF12251">
    <property type="entry name" value="SNAPC3"/>
    <property type="match status" value="1"/>
</dbReference>
<evidence type="ECO:0000313" key="8">
    <source>
        <dbReference type="EMBL" id="KND03743.1"/>
    </source>
</evidence>
<comment type="subcellular location">
    <subcellularLocation>
        <location evidence="1">Nucleus</location>
    </subcellularLocation>
</comment>
<evidence type="ECO:0000313" key="9">
    <source>
        <dbReference type="Proteomes" id="UP000053201"/>
    </source>
</evidence>
<dbReference type="VEuPathDB" id="FungiDB:SPPG_01201"/>
<reference evidence="8 9" key="1">
    <citation type="submission" date="2009-08" db="EMBL/GenBank/DDBJ databases">
        <title>The Genome Sequence of Spizellomyces punctatus strain DAOM BR117.</title>
        <authorList>
            <consortium name="The Broad Institute Genome Sequencing Platform"/>
            <person name="Russ C."/>
            <person name="Cuomo C."/>
            <person name="Shea T."/>
            <person name="Young S.K."/>
            <person name="Zeng Q."/>
            <person name="Koehrsen M."/>
            <person name="Haas B."/>
            <person name="Borodovsky M."/>
            <person name="Guigo R."/>
            <person name="Alvarado L."/>
            <person name="Berlin A."/>
            <person name="Bochicchio J."/>
            <person name="Borenstein D."/>
            <person name="Chapman S."/>
            <person name="Chen Z."/>
            <person name="Engels R."/>
            <person name="Freedman E."/>
            <person name="Gellesch M."/>
            <person name="Goldberg J."/>
            <person name="Griggs A."/>
            <person name="Gujja S."/>
            <person name="Heiman D."/>
            <person name="Hepburn T."/>
            <person name="Howarth C."/>
            <person name="Jen D."/>
            <person name="Larson L."/>
            <person name="Lewis B."/>
            <person name="Mehta T."/>
            <person name="Park D."/>
            <person name="Pearson M."/>
            <person name="Roberts A."/>
            <person name="Saif S."/>
            <person name="Shenoy N."/>
            <person name="Sisk P."/>
            <person name="Stolte C."/>
            <person name="Sykes S."/>
            <person name="Thomson T."/>
            <person name="Walk T."/>
            <person name="White J."/>
            <person name="Yandava C."/>
            <person name="Burger G."/>
            <person name="Gray M.W."/>
            <person name="Holland P.W.H."/>
            <person name="King N."/>
            <person name="Lang F.B.F."/>
            <person name="Roger A.J."/>
            <person name="Ruiz-Trillo I."/>
            <person name="Lander E."/>
            <person name="Nusbaum C."/>
        </authorList>
    </citation>
    <scope>NUCLEOTIDE SEQUENCE [LARGE SCALE GENOMIC DNA]</scope>
    <source>
        <strain evidence="8 9">DAOM BR117</strain>
    </source>
</reference>
<evidence type="ECO:0000256" key="2">
    <source>
        <dbReference type="ARBA" id="ARBA00010410"/>
    </source>
</evidence>
<dbReference type="GO" id="GO:0042795">
    <property type="term" value="P:snRNA transcription by RNA polymerase II"/>
    <property type="evidence" value="ECO:0007669"/>
    <property type="project" value="TreeGrafter"/>
</dbReference>
<evidence type="ECO:0000256" key="6">
    <source>
        <dbReference type="ARBA" id="ARBA00023242"/>
    </source>
</evidence>
<proteinExistence type="inferred from homology"/>
<comment type="similarity">
    <text evidence="2">Belongs to the SNAPC3/SRD2 family.</text>
</comment>
<evidence type="ECO:0008006" key="10">
    <source>
        <dbReference type="Google" id="ProtNLM"/>
    </source>
</evidence>
<dbReference type="Proteomes" id="UP000053201">
    <property type="component" value="Unassembled WGS sequence"/>
</dbReference>
<dbReference type="STRING" id="645134.A0A0L0HRM2"/>
<dbReference type="AlphaFoldDB" id="A0A0L0HRM2"/>
<keyword evidence="4" id="KW-0238">DNA-binding</keyword>
<dbReference type="GO" id="GO:0042796">
    <property type="term" value="P:snRNA transcription by RNA polymerase III"/>
    <property type="evidence" value="ECO:0007669"/>
    <property type="project" value="TreeGrafter"/>
</dbReference>
<dbReference type="GO" id="GO:0003681">
    <property type="term" value="F:bent DNA binding"/>
    <property type="evidence" value="ECO:0007669"/>
    <property type="project" value="TreeGrafter"/>
</dbReference>
<keyword evidence="6" id="KW-0539">Nucleus</keyword>
<evidence type="ECO:0000256" key="1">
    <source>
        <dbReference type="ARBA" id="ARBA00004123"/>
    </source>
</evidence>
<organism evidence="8 9">
    <name type="scientific">Spizellomyces punctatus (strain DAOM BR117)</name>
    <dbReference type="NCBI Taxonomy" id="645134"/>
    <lineage>
        <taxon>Eukaryota</taxon>
        <taxon>Fungi</taxon>
        <taxon>Fungi incertae sedis</taxon>
        <taxon>Chytridiomycota</taxon>
        <taxon>Chytridiomycota incertae sedis</taxon>
        <taxon>Chytridiomycetes</taxon>
        <taxon>Spizellomycetales</taxon>
        <taxon>Spizellomycetaceae</taxon>
        <taxon>Spizellomyces</taxon>
    </lineage>
</organism>
<dbReference type="PANTHER" id="PTHR13421:SF16">
    <property type="entry name" value="SNRNA-ACTIVATING PROTEIN COMPLEX SUBUNIT 3"/>
    <property type="match status" value="1"/>
</dbReference>
<evidence type="ECO:0000256" key="4">
    <source>
        <dbReference type="ARBA" id="ARBA00023125"/>
    </source>
</evidence>
<evidence type="ECO:0000256" key="7">
    <source>
        <dbReference type="SAM" id="MobiDB-lite"/>
    </source>
</evidence>
<dbReference type="InParanoid" id="A0A0L0HRM2"/>
<dbReference type="GeneID" id="27684885"/>
<accession>A0A0L0HRM2</accession>
<evidence type="ECO:0000256" key="5">
    <source>
        <dbReference type="ARBA" id="ARBA00023163"/>
    </source>
</evidence>
<dbReference type="InterPro" id="IPR022042">
    <property type="entry name" value="snRNA-activating_su3"/>
</dbReference>
<keyword evidence="9" id="KW-1185">Reference proteome</keyword>
<dbReference type="OMA" id="CEACFKL"/>
<keyword evidence="5" id="KW-0804">Transcription</keyword>
<sequence length="351" mass="40376">MDGPSLEWKKKAYGTPSKAIKITQFRDDALKSRATQLEAHGDNRAGVQERPSPVFEFPLSPLDSHGQEDVDTDESEDFAQTPSAFQEFDEYASQNGLGFLEQLMADDPVDPEEESTKIALDEIVISVVFCHPRRGRHQALAEIQVLGSQPLTALRNTFYCPTDFLQLDNWDPPIDNLQVKQSASYFFIENVFYIDTRNPSAADYSRPIIEWAEEEGRHPSIGPYLTDVMSERRFIDLTLRLNTPYLFVHQGNCEHIMVFKEVRLITEQDDRRLHAYPKTIASSRLLQFHQLCNICGSHKAEWATTEDMRADRDPCLWCDDCFDKFHFNEDGSKAFDFEAHRFCVTIEPPKR</sequence>
<dbReference type="GO" id="GO:0005634">
    <property type="term" value="C:nucleus"/>
    <property type="evidence" value="ECO:0007669"/>
    <property type="project" value="UniProtKB-SubCell"/>
</dbReference>
<dbReference type="GO" id="GO:0001006">
    <property type="term" value="F:RNA polymerase III type 3 promoter sequence-specific DNA binding"/>
    <property type="evidence" value="ECO:0007669"/>
    <property type="project" value="TreeGrafter"/>
</dbReference>
<feature type="region of interest" description="Disordered" evidence="7">
    <location>
        <begin position="33"/>
        <end position="77"/>
    </location>
</feature>
<dbReference type="GO" id="GO:0019185">
    <property type="term" value="C:snRNA-activating protein complex"/>
    <property type="evidence" value="ECO:0007669"/>
    <property type="project" value="TreeGrafter"/>
</dbReference>
<dbReference type="EMBL" id="KQ257451">
    <property type="protein sequence ID" value="KND03743.1"/>
    <property type="molecule type" value="Genomic_DNA"/>
</dbReference>
<dbReference type="PANTHER" id="PTHR13421">
    <property type="entry name" value="SNRNA-ACTIVATING PROTEIN COMPLEX SUBUNIT 3"/>
    <property type="match status" value="1"/>
</dbReference>
<dbReference type="OrthoDB" id="3437960at2759"/>
<keyword evidence="3" id="KW-0805">Transcription regulation</keyword>